<dbReference type="Pfam" id="PF00069">
    <property type="entry name" value="Pkinase"/>
    <property type="match status" value="4"/>
</dbReference>
<feature type="domain" description="NAF" evidence="13">
    <location>
        <begin position="770"/>
        <end position="794"/>
    </location>
</feature>
<dbReference type="Pfam" id="PF03822">
    <property type="entry name" value="NAF"/>
    <property type="match status" value="2"/>
</dbReference>
<evidence type="ECO:0000256" key="7">
    <source>
        <dbReference type="ARBA" id="ARBA00022840"/>
    </source>
</evidence>
<evidence type="ECO:0000256" key="11">
    <source>
        <dbReference type="SAM" id="MobiDB-lite"/>
    </source>
</evidence>
<keyword evidence="3" id="KW-0723">Serine/threonine-protein kinase</keyword>
<evidence type="ECO:0000256" key="3">
    <source>
        <dbReference type="ARBA" id="ARBA00022527"/>
    </source>
</evidence>
<dbReference type="InterPro" id="IPR018451">
    <property type="entry name" value="NAF/FISL_domain"/>
</dbReference>
<evidence type="ECO:0000259" key="13">
    <source>
        <dbReference type="PROSITE" id="PS50816"/>
    </source>
</evidence>
<proteinExistence type="predicted"/>
<dbReference type="InterPro" id="IPR004041">
    <property type="entry name" value="NAF_dom"/>
</dbReference>
<dbReference type="EMBL" id="JADBGQ010000006">
    <property type="protein sequence ID" value="KAG5391541.1"/>
    <property type="molecule type" value="Genomic_DNA"/>
</dbReference>
<comment type="catalytic activity">
    <reaction evidence="9">
        <text>L-seryl-[protein] + ATP = O-phospho-L-seryl-[protein] + ADP + H(+)</text>
        <dbReference type="Rhea" id="RHEA:17989"/>
        <dbReference type="Rhea" id="RHEA-COMP:9863"/>
        <dbReference type="Rhea" id="RHEA-COMP:11604"/>
        <dbReference type="ChEBI" id="CHEBI:15378"/>
        <dbReference type="ChEBI" id="CHEBI:29999"/>
        <dbReference type="ChEBI" id="CHEBI:30616"/>
        <dbReference type="ChEBI" id="CHEBI:83421"/>
        <dbReference type="ChEBI" id="CHEBI:456216"/>
        <dbReference type="EC" id="2.7.11.1"/>
    </reaction>
</comment>
<organism evidence="14 15">
    <name type="scientific">Brassica rapa subsp. trilocularis</name>
    <dbReference type="NCBI Taxonomy" id="1813537"/>
    <lineage>
        <taxon>Eukaryota</taxon>
        <taxon>Viridiplantae</taxon>
        <taxon>Streptophyta</taxon>
        <taxon>Embryophyta</taxon>
        <taxon>Tracheophyta</taxon>
        <taxon>Spermatophyta</taxon>
        <taxon>Magnoliopsida</taxon>
        <taxon>eudicotyledons</taxon>
        <taxon>Gunneridae</taxon>
        <taxon>Pentapetalae</taxon>
        <taxon>rosids</taxon>
        <taxon>malvids</taxon>
        <taxon>Brassicales</taxon>
        <taxon>Brassicaceae</taxon>
        <taxon>Brassiceae</taxon>
        <taxon>Brassica</taxon>
    </lineage>
</organism>
<dbReference type="Gene3D" id="3.30.200.20">
    <property type="entry name" value="Phosphorylase Kinase, domain 1"/>
    <property type="match status" value="2"/>
</dbReference>
<dbReference type="Proteomes" id="UP000823674">
    <property type="component" value="Chromosome A06"/>
</dbReference>
<keyword evidence="15" id="KW-1185">Reference proteome</keyword>
<evidence type="ECO:0000256" key="6">
    <source>
        <dbReference type="ARBA" id="ARBA00022777"/>
    </source>
</evidence>
<dbReference type="CDD" id="cd12195">
    <property type="entry name" value="CIPK_C"/>
    <property type="match status" value="2"/>
</dbReference>
<feature type="binding site" evidence="10">
    <location>
        <position position="40"/>
    </location>
    <ligand>
        <name>ATP</name>
        <dbReference type="ChEBI" id="CHEBI:30616"/>
    </ligand>
</feature>
<sequence>MVTKGMRVGKYELGRTLGEGNSAKVKLATDTVSGQSFAVKIIDKSSIKRLNVSFQIKREIRTLKVLKHPNIVRLHEVLASKTKIYMVLECVTGGDLFDRVEDGLLHTTCGSPNYVAPEVLANKGYDGAASDIWSCGVILYVILTGCLPFDDANLAVLCRNIFKGDPPIPRWLSPGAKTMIKRMLDPNPITRITIAGIKANDWFNHDYTPSSSDDENDACSFQEDVSEEEKSPDSPTVINAFELIGMSSFLDLSGLFETEKVLDRQIRFTSNRLAIDVLEKIKTTLMEMGFSVQKKHTMLKAIQQESSRKGQSGLSLTAEVFEIIPLLNVVELRKTHVVRQIIKRIKHIISCSKALKGSQEQETNVKLFQICIRNDRGFMYINYFKNGMRVGKYELGRTLGEGNSAKVKLATDTVSGQSFAVKIIDKSSIKRLNVSFQIKREIRTLKVLKHPNIVRLHELHEPDLRGRIWRVDPKLSSVLFLRSTAVKSFPAKRRGGSGSVWADGGLISRRWAVGGGGGEWRRVGCGGRSRSLQALAPYRRIRPDLVAFFPDGVPLLRLVEFHLFLASPVSFPSADAPFSGVFLPWCSGLGDKPQSTWHLFGGRFRRVSFGGGCHYFCLARPLGFLGSSRFSNPVMRLEDGLLHTTCGSPNYVAPEVLANKGYDGAASDIWSCGVILYVILTGCLPFDDANLAVLFRNIFKGDPPIPRWLSPGAKTMIKRMLDPNPITRITIAGIKANDWFNHDYTPSSSDDENDACSFQEDVSEEEKSPDFPTVINAFELIGMSSFLDLSGLFETEKVSDRQIRFTSNRLAIDVLEKIKTTLMEMGFFVQRKHTMLKAIQQESNGKGQSGLSLTAEVFGIVPLLNVVELRKTHVVRQIIKRTKHIISCSKALKGSQEQETNVKLFQIWIRIVRGFMYINYMLSCIKLVH</sequence>
<evidence type="ECO:0000256" key="10">
    <source>
        <dbReference type="PROSITE-ProRule" id="PRU10141"/>
    </source>
</evidence>
<feature type="region of interest" description="Disordered" evidence="11">
    <location>
        <begin position="745"/>
        <end position="765"/>
    </location>
</feature>
<feature type="domain" description="Protein kinase" evidence="12">
    <location>
        <begin position="393"/>
        <end position="740"/>
    </location>
</feature>
<comment type="cofactor">
    <cofactor evidence="1">
        <name>Mn(2+)</name>
        <dbReference type="ChEBI" id="CHEBI:29035"/>
    </cofactor>
</comment>
<accession>A0ABQ7M0P6</accession>
<dbReference type="InterPro" id="IPR011009">
    <property type="entry name" value="Kinase-like_dom_sf"/>
</dbReference>
<comment type="caution">
    <text evidence="14">The sequence shown here is derived from an EMBL/GenBank/DDBJ whole genome shotgun (WGS) entry which is preliminary data.</text>
</comment>
<feature type="domain" description="Protein kinase" evidence="12">
    <location>
        <begin position="1"/>
        <end position="203"/>
    </location>
</feature>
<dbReference type="PANTHER" id="PTHR43895">
    <property type="entry name" value="CALCIUM/CALMODULIN-DEPENDENT PROTEIN KINASE KINASE-RELATED"/>
    <property type="match status" value="1"/>
</dbReference>
<dbReference type="Gene3D" id="1.10.510.10">
    <property type="entry name" value="Transferase(Phosphotransferase) domain 1"/>
    <property type="match status" value="2"/>
</dbReference>
<evidence type="ECO:0000313" key="14">
    <source>
        <dbReference type="EMBL" id="KAG5391541.1"/>
    </source>
</evidence>
<name>A0ABQ7M0P6_BRACM</name>
<evidence type="ECO:0000259" key="12">
    <source>
        <dbReference type="PROSITE" id="PS50011"/>
    </source>
</evidence>
<keyword evidence="5 10" id="KW-0547">Nucleotide-binding</keyword>
<evidence type="ECO:0000256" key="9">
    <source>
        <dbReference type="ARBA" id="ARBA00048679"/>
    </source>
</evidence>
<reference evidence="14 15" key="1">
    <citation type="submission" date="2021-03" db="EMBL/GenBank/DDBJ databases">
        <authorList>
            <person name="King G.J."/>
            <person name="Bancroft I."/>
            <person name="Baten A."/>
            <person name="Bloomfield J."/>
            <person name="Borpatragohain P."/>
            <person name="He Z."/>
            <person name="Irish N."/>
            <person name="Irwin J."/>
            <person name="Liu K."/>
            <person name="Mauleon R.P."/>
            <person name="Moore J."/>
            <person name="Morris R."/>
            <person name="Ostergaard L."/>
            <person name="Wang B."/>
            <person name="Wells R."/>
        </authorList>
    </citation>
    <scope>NUCLEOTIDE SEQUENCE [LARGE SCALE GENOMIC DNA]</scope>
    <source>
        <strain evidence="14">R-o-18</strain>
        <tissue evidence="14">Leaf</tissue>
    </source>
</reference>
<dbReference type="InterPro" id="IPR000719">
    <property type="entry name" value="Prot_kinase_dom"/>
</dbReference>
<keyword evidence="7 10" id="KW-0067">ATP-binding</keyword>
<dbReference type="PROSITE" id="PS00107">
    <property type="entry name" value="PROTEIN_KINASE_ATP"/>
    <property type="match status" value="2"/>
</dbReference>
<protein>
    <recommendedName>
        <fullName evidence="2">non-specific serine/threonine protein kinase</fullName>
        <ecNumber evidence="2">2.7.11.1</ecNumber>
    </recommendedName>
</protein>
<comment type="catalytic activity">
    <reaction evidence="8">
        <text>L-threonyl-[protein] + ATP = O-phospho-L-threonyl-[protein] + ADP + H(+)</text>
        <dbReference type="Rhea" id="RHEA:46608"/>
        <dbReference type="Rhea" id="RHEA-COMP:11060"/>
        <dbReference type="Rhea" id="RHEA-COMP:11605"/>
        <dbReference type="ChEBI" id="CHEBI:15378"/>
        <dbReference type="ChEBI" id="CHEBI:30013"/>
        <dbReference type="ChEBI" id="CHEBI:30616"/>
        <dbReference type="ChEBI" id="CHEBI:61977"/>
        <dbReference type="ChEBI" id="CHEBI:456216"/>
        <dbReference type="EC" id="2.7.11.1"/>
    </reaction>
</comment>
<dbReference type="Gene3D" id="3.30.310.80">
    <property type="entry name" value="Kinase associated domain 1, KA1"/>
    <property type="match status" value="2"/>
</dbReference>
<dbReference type="PROSITE" id="PS50816">
    <property type="entry name" value="NAF"/>
    <property type="match status" value="2"/>
</dbReference>
<gene>
    <name evidence="14" type="primary">A06g500370.1_BraROA</name>
    <name evidence="14" type="ORF">IGI04_021504</name>
</gene>
<evidence type="ECO:0000256" key="4">
    <source>
        <dbReference type="ARBA" id="ARBA00022679"/>
    </source>
</evidence>
<dbReference type="InterPro" id="IPR017441">
    <property type="entry name" value="Protein_kinase_ATP_BS"/>
</dbReference>
<evidence type="ECO:0000256" key="2">
    <source>
        <dbReference type="ARBA" id="ARBA00012513"/>
    </source>
</evidence>
<dbReference type="PROSITE" id="PS50011">
    <property type="entry name" value="PROTEIN_KINASE_DOM"/>
    <property type="match status" value="2"/>
</dbReference>
<evidence type="ECO:0000256" key="1">
    <source>
        <dbReference type="ARBA" id="ARBA00001936"/>
    </source>
</evidence>
<keyword evidence="4" id="KW-0808">Transferase</keyword>
<feature type="binding site" evidence="10">
    <location>
        <position position="422"/>
    </location>
    <ligand>
        <name>ATP</name>
        <dbReference type="ChEBI" id="CHEBI:30616"/>
    </ligand>
</feature>
<dbReference type="PANTHER" id="PTHR43895:SF65">
    <property type="entry name" value="CBL-INTERACTING PROTEIN KINASE 21"/>
    <property type="match status" value="1"/>
</dbReference>
<evidence type="ECO:0000256" key="5">
    <source>
        <dbReference type="ARBA" id="ARBA00022741"/>
    </source>
</evidence>
<keyword evidence="6" id="KW-0418">Kinase</keyword>
<dbReference type="EC" id="2.7.11.1" evidence="2"/>
<feature type="region of interest" description="Disordered" evidence="11">
    <location>
        <begin position="208"/>
        <end position="233"/>
    </location>
</feature>
<feature type="domain" description="NAF" evidence="13">
    <location>
        <begin position="233"/>
        <end position="257"/>
    </location>
</feature>
<dbReference type="SUPFAM" id="SSF56112">
    <property type="entry name" value="Protein kinase-like (PK-like)"/>
    <property type="match status" value="3"/>
</dbReference>
<evidence type="ECO:0000313" key="15">
    <source>
        <dbReference type="Proteomes" id="UP000823674"/>
    </source>
</evidence>
<evidence type="ECO:0000256" key="8">
    <source>
        <dbReference type="ARBA" id="ARBA00047899"/>
    </source>
</evidence>